<sequence>MDLVRASPFFDNLLADGIIEEVYEGLPLCPVLEDSGTMHFILRLCSPGHITILDLLDASAKHALSPALDKYLMDQPRQRVEDILRGSHEYVQATDNALRVYALARAFGLDVVAQVAARQSLSAPLEEWEPSPLVISVMSAADLHTLLQYRMRCSAAAHHAANIVPSPSLTSEGCADNTSTRGIRCVFCTAPKTRSRREGVEFPDAGDCRYLLSIGRSAFHIRTPNSANNEHISLAALDKILHIGDEYKQAPGRRAVCGDLFELLYEATANACSGRVSFRENEARATMKRLVEQMQKDVDTAVVKVPLEVVGRGEGRGQHFS</sequence>
<dbReference type="EMBL" id="KN880473">
    <property type="protein sequence ID" value="KIY70118.1"/>
    <property type="molecule type" value="Genomic_DNA"/>
</dbReference>
<dbReference type="AlphaFoldDB" id="A0A0D7BHS5"/>
<organism evidence="1 2">
    <name type="scientific">Cylindrobasidium torrendii FP15055 ss-10</name>
    <dbReference type="NCBI Taxonomy" id="1314674"/>
    <lineage>
        <taxon>Eukaryota</taxon>
        <taxon>Fungi</taxon>
        <taxon>Dikarya</taxon>
        <taxon>Basidiomycota</taxon>
        <taxon>Agaricomycotina</taxon>
        <taxon>Agaricomycetes</taxon>
        <taxon>Agaricomycetidae</taxon>
        <taxon>Agaricales</taxon>
        <taxon>Marasmiineae</taxon>
        <taxon>Physalacriaceae</taxon>
        <taxon>Cylindrobasidium</taxon>
    </lineage>
</organism>
<evidence type="ECO:0008006" key="3">
    <source>
        <dbReference type="Google" id="ProtNLM"/>
    </source>
</evidence>
<proteinExistence type="predicted"/>
<gene>
    <name evidence="1" type="ORF">CYLTODRAFT_202556</name>
</gene>
<protein>
    <recommendedName>
        <fullName evidence="3">BTB domain-containing protein</fullName>
    </recommendedName>
</protein>
<evidence type="ECO:0000313" key="2">
    <source>
        <dbReference type="Proteomes" id="UP000054007"/>
    </source>
</evidence>
<accession>A0A0D7BHS5</accession>
<keyword evidence="2" id="KW-1185">Reference proteome</keyword>
<evidence type="ECO:0000313" key="1">
    <source>
        <dbReference type="EMBL" id="KIY70118.1"/>
    </source>
</evidence>
<dbReference type="OrthoDB" id="3164835at2759"/>
<reference evidence="1 2" key="1">
    <citation type="journal article" date="2015" name="Fungal Genet. Biol.">
        <title>Evolution of novel wood decay mechanisms in Agaricales revealed by the genome sequences of Fistulina hepatica and Cylindrobasidium torrendii.</title>
        <authorList>
            <person name="Floudas D."/>
            <person name="Held B.W."/>
            <person name="Riley R."/>
            <person name="Nagy L.G."/>
            <person name="Koehler G."/>
            <person name="Ransdell A.S."/>
            <person name="Younus H."/>
            <person name="Chow J."/>
            <person name="Chiniquy J."/>
            <person name="Lipzen A."/>
            <person name="Tritt A."/>
            <person name="Sun H."/>
            <person name="Haridas S."/>
            <person name="LaButti K."/>
            <person name="Ohm R.A."/>
            <person name="Kues U."/>
            <person name="Blanchette R.A."/>
            <person name="Grigoriev I.V."/>
            <person name="Minto R.E."/>
            <person name="Hibbett D.S."/>
        </authorList>
    </citation>
    <scope>NUCLEOTIDE SEQUENCE [LARGE SCALE GENOMIC DNA]</scope>
    <source>
        <strain evidence="1 2">FP15055 ss-10</strain>
    </source>
</reference>
<name>A0A0D7BHS5_9AGAR</name>
<dbReference type="Proteomes" id="UP000054007">
    <property type="component" value="Unassembled WGS sequence"/>
</dbReference>